<gene>
    <name evidence="2" type="ORF">I306_02132</name>
</gene>
<dbReference type="EMBL" id="KN848630">
    <property type="protein sequence ID" value="KIR80677.1"/>
    <property type="molecule type" value="Genomic_DNA"/>
</dbReference>
<dbReference type="Proteomes" id="UP000054272">
    <property type="component" value="Unassembled WGS sequence"/>
</dbReference>
<sequence>MAKYSGIRIGPTFAQSCKEIFKSDCKPELTVLGLCSFENLVNTAIRKCAEDDQFALLKSKPTNDELRGRAIDYLDSVVREKKKAEATKRAETTVKSIKSRTARFRMWLASNWKSTPLDSCKERDLLKRALLPDNGILRNLHFLEHDEADIFKSPTESRSGSAEGDEDGYDEFLLLADIHHGGKVDRPGWAAIEPWWWSPIRSPADHTLSSLDPPSCVDRLRELAASPGKVEAQVNSCLPSAAHVPGNDFMDFRLPCGHTSVEDRPVGLFHPIAEYTKGMIDWDAAQKMDASHIPSYKDVPSDPARSQSRQCRRPLLEILQNNHSSVYTSLQKRLILLPQITSYTLRSLWESRCGEGVTQYESRLQRAITGVRYRSFSEYLDAASATALDSSLDMEGVGSDSTQDFDAFGNFDDFVGEGNGEEEDWGNEEL</sequence>
<organism evidence="2 3">
    <name type="scientific">Cryptococcus gattii EJB2</name>
    <dbReference type="NCBI Taxonomy" id="1296103"/>
    <lineage>
        <taxon>Eukaryota</taxon>
        <taxon>Fungi</taxon>
        <taxon>Dikarya</taxon>
        <taxon>Basidiomycota</taxon>
        <taxon>Agaricomycotina</taxon>
        <taxon>Tremellomycetes</taxon>
        <taxon>Tremellales</taxon>
        <taxon>Cryptococcaceae</taxon>
        <taxon>Cryptococcus</taxon>
        <taxon>Cryptococcus gattii species complex</taxon>
    </lineage>
</organism>
<accession>A0ABR5BYF4</accession>
<keyword evidence="3" id="KW-1185">Reference proteome</keyword>
<evidence type="ECO:0000313" key="3">
    <source>
        <dbReference type="Proteomes" id="UP000054272"/>
    </source>
</evidence>
<reference evidence="2 3" key="1">
    <citation type="submission" date="2015-01" db="EMBL/GenBank/DDBJ databases">
        <title>The Genome Sequence of Cryptococcus gattii EJB2.</title>
        <authorList>
            <consortium name="The Broad Institute Genomics Platform"/>
            <person name="Cuomo C."/>
            <person name="Litvintseva A."/>
            <person name="Chen Y."/>
            <person name="Heitman J."/>
            <person name="Sun S."/>
            <person name="Springer D."/>
            <person name="Dromer F."/>
            <person name="Young S."/>
            <person name="Zeng Q."/>
            <person name="Gargeya S."/>
            <person name="Abouelleil A."/>
            <person name="Alvarado L."/>
            <person name="Chapman S.B."/>
            <person name="Gainer-Dewar J."/>
            <person name="Goldberg J."/>
            <person name="Griggs A."/>
            <person name="Gujja S."/>
            <person name="Hansen M."/>
            <person name="Howarth C."/>
            <person name="Imamovic A."/>
            <person name="Larimer J."/>
            <person name="Murphy C."/>
            <person name="Naylor J."/>
            <person name="Pearson M."/>
            <person name="Priest M."/>
            <person name="Roberts A."/>
            <person name="Saif S."/>
            <person name="Shea T."/>
            <person name="Sykes S."/>
            <person name="Wortman J."/>
            <person name="Nusbaum C."/>
            <person name="Birren B."/>
        </authorList>
    </citation>
    <scope>NUCLEOTIDE SEQUENCE [LARGE SCALE GENOMIC DNA]</scope>
    <source>
        <strain evidence="2 3">EJB2</strain>
    </source>
</reference>
<name>A0ABR5BYF4_9TREE</name>
<protein>
    <submittedName>
        <fullName evidence="2">Uncharacterized protein</fullName>
    </submittedName>
</protein>
<proteinExistence type="predicted"/>
<evidence type="ECO:0000256" key="1">
    <source>
        <dbReference type="SAM" id="MobiDB-lite"/>
    </source>
</evidence>
<feature type="compositionally biased region" description="Acidic residues" evidence="1">
    <location>
        <begin position="419"/>
        <end position="430"/>
    </location>
</feature>
<evidence type="ECO:0000313" key="2">
    <source>
        <dbReference type="EMBL" id="KIR80677.1"/>
    </source>
</evidence>
<feature type="region of interest" description="Disordered" evidence="1">
    <location>
        <begin position="408"/>
        <end position="430"/>
    </location>
</feature>